<dbReference type="InterPro" id="IPR017932">
    <property type="entry name" value="GATase_2_dom"/>
</dbReference>
<dbReference type="Pfam" id="PF13537">
    <property type="entry name" value="GATase_7"/>
    <property type="match status" value="1"/>
</dbReference>
<dbReference type="InterPro" id="IPR006426">
    <property type="entry name" value="Asn_synth_AEB"/>
</dbReference>
<feature type="binding site" evidence="5">
    <location>
        <position position="349"/>
    </location>
    <ligand>
        <name>ATP</name>
        <dbReference type="ChEBI" id="CHEBI:30616"/>
    </ligand>
</feature>
<dbReference type="Gene3D" id="3.40.50.620">
    <property type="entry name" value="HUPs"/>
    <property type="match status" value="1"/>
</dbReference>
<dbReference type="InterPro" id="IPR001962">
    <property type="entry name" value="Asn_synthase"/>
</dbReference>
<dbReference type="EMBL" id="CABFOC020000040">
    <property type="protein sequence ID" value="CAH0051432.1"/>
    <property type="molecule type" value="Genomic_DNA"/>
</dbReference>
<comment type="similarity">
    <text evidence="1">Belongs to the asparagine synthetase family.</text>
</comment>
<protein>
    <recommendedName>
        <fullName evidence="8">Glutamine amidotransferase type-2 domain-containing protein</fullName>
    </recommendedName>
</protein>
<name>A0A9N9Z9C6_9HYPO</name>
<keyword evidence="10" id="KW-1185">Reference proteome</keyword>
<feature type="compositionally biased region" description="Low complexity" evidence="7">
    <location>
        <begin position="26"/>
        <end position="53"/>
    </location>
</feature>
<evidence type="ECO:0000256" key="4">
    <source>
        <dbReference type="ARBA" id="ARBA00022962"/>
    </source>
</evidence>
<reference evidence="9" key="1">
    <citation type="submission" date="2021-10" db="EMBL/GenBank/DDBJ databases">
        <authorList>
            <person name="Piombo E."/>
        </authorList>
    </citation>
    <scope>NUCLEOTIDE SEQUENCE</scope>
</reference>
<dbReference type="Gene3D" id="3.60.20.10">
    <property type="entry name" value="Glutamine Phosphoribosylpyrophosphate, subunit 1, domain 1"/>
    <property type="match status" value="1"/>
</dbReference>
<feature type="domain" description="Glutamine amidotransferase type-2" evidence="8">
    <location>
        <begin position="2"/>
        <end position="259"/>
    </location>
</feature>
<organism evidence="9 10">
    <name type="scientific">Clonostachys solani</name>
    <dbReference type="NCBI Taxonomy" id="160281"/>
    <lineage>
        <taxon>Eukaryota</taxon>
        <taxon>Fungi</taxon>
        <taxon>Dikarya</taxon>
        <taxon>Ascomycota</taxon>
        <taxon>Pezizomycotina</taxon>
        <taxon>Sordariomycetes</taxon>
        <taxon>Hypocreomycetidae</taxon>
        <taxon>Hypocreales</taxon>
        <taxon>Bionectriaceae</taxon>
        <taxon>Clonostachys</taxon>
    </lineage>
</organism>
<dbReference type="InterPro" id="IPR033738">
    <property type="entry name" value="AsnB_N"/>
</dbReference>
<feature type="binding site" evidence="5">
    <location>
        <position position="147"/>
    </location>
    <ligand>
        <name>L-glutamine</name>
        <dbReference type="ChEBI" id="CHEBI:58359"/>
    </ligand>
</feature>
<evidence type="ECO:0000256" key="2">
    <source>
        <dbReference type="ARBA" id="ARBA00022741"/>
    </source>
</evidence>
<keyword evidence="4" id="KW-0315">Glutamine amidotransferase</keyword>
<keyword evidence="3 5" id="KW-0067">ATP-binding</keyword>
<dbReference type="CDD" id="cd01991">
    <property type="entry name" value="Asn_synthase_B_C"/>
    <property type="match status" value="1"/>
</dbReference>
<evidence type="ECO:0000256" key="5">
    <source>
        <dbReference type="PIRSR" id="PIRSR001589-2"/>
    </source>
</evidence>
<dbReference type="InterPro" id="IPR029055">
    <property type="entry name" value="Ntn_hydrolases_N"/>
</dbReference>
<dbReference type="PIRSF" id="PIRSF001589">
    <property type="entry name" value="Asn_synthetase_glu-h"/>
    <property type="match status" value="1"/>
</dbReference>
<dbReference type="GO" id="GO:0005829">
    <property type="term" value="C:cytosol"/>
    <property type="evidence" value="ECO:0007669"/>
    <property type="project" value="TreeGrafter"/>
</dbReference>
<evidence type="ECO:0000259" key="8">
    <source>
        <dbReference type="PROSITE" id="PS51278"/>
    </source>
</evidence>
<dbReference type="InterPro" id="IPR051786">
    <property type="entry name" value="ASN_synthetase/amidase"/>
</dbReference>
<feature type="site" description="Important for beta-aspartyl-AMP intermediate formation" evidence="6">
    <location>
        <position position="425"/>
    </location>
</feature>
<dbReference type="AlphaFoldDB" id="A0A9N9Z9C6"/>
<dbReference type="InterPro" id="IPR014729">
    <property type="entry name" value="Rossmann-like_a/b/a_fold"/>
</dbReference>
<accession>A0A9N9Z9C6</accession>
<sequence length="749" mass="84178">MCGITVCVACPQQLVSNRLTNGFTNGHPNGFTNGHPNGHTNGHTNGNTNGHVNGDLRSSLREKMQASINMINHRGPDETGMWISDDSKIALGHCRLSINDLSPSGRQPLASDDGQIHAVVNGEIYDCDRLRKLCSKQHNYTFSSESDSELVLALYKIYGAPDFFQHLRGEFAFVICDERGGKRRVIAARDRYGIKPLFWTRSGENILMAAEAKAFLPLGWKARWDVKAIATSGWQLDDRTLFQGVKKLLPGHWIDITEEDGIQIHRYWDAEYEDKRKVETRTIDEMVLGVRERLVESIRLRLRADVPIGVYLSGGIDSSAVAGIVTELARENHVKIGSQESPRLACFSVGFPGSGFDESSIAERTAEFLGLEVIKKEVNEDTLARDFSETAYHCEHHHFDLNCVAKFALSTLPREHGFKVVLTGEGADEHFAGYPYFPVEFLREEDYAMPESVLASNPDIRKKLFGSVDTDMRAIFQNLGAAAEGATDDCPAMGEVGETTVPWTLLVWHAKRQLFSPWVRDRVQGLDYRQTVIESYPQDARAKMRSRWHPLHSALYMWNRATLSNVLLSCLGDRTEMAHSIEARTPFLDHHLTEYVNRLPPSVKVSLSRQVLEQTNGDEAETGGRDDQGPLWKKAAPGLTSFSEKWILREAVRPYITDELYQRKKHPFLAPMKWPRDGPLHKMLSELLTQESVEALGFVDYEAVEKSMGLAFGDEADTGAFRSLLYVGAWVTLSKKFAIEKVDMSSWTD</sequence>
<dbReference type="OrthoDB" id="409189at2759"/>
<dbReference type="CDD" id="cd00712">
    <property type="entry name" value="AsnB"/>
    <property type="match status" value="1"/>
</dbReference>
<keyword evidence="2 5" id="KW-0547">Nucleotide-binding</keyword>
<dbReference type="GO" id="GO:0005524">
    <property type="term" value="F:ATP binding"/>
    <property type="evidence" value="ECO:0007669"/>
    <property type="project" value="UniProtKB-KW"/>
</dbReference>
<gene>
    <name evidence="9" type="ORF">CSOL1703_00014755</name>
</gene>
<evidence type="ECO:0000256" key="7">
    <source>
        <dbReference type="SAM" id="MobiDB-lite"/>
    </source>
</evidence>
<evidence type="ECO:0000313" key="10">
    <source>
        <dbReference type="Proteomes" id="UP000775872"/>
    </source>
</evidence>
<dbReference type="PANTHER" id="PTHR43284:SF1">
    <property type="entry name" value="ASPARAGINE SYNTHETASE"/>
    <property type="match status" value="1"/>
</dbReference>
<dbReference type="PROSITE" id="PS51278">
    <property type="entry name" value="GATASE_TYPE_2"/>
    <property type="match status" value="1"/>
</dbReference>
<proteinExistence type="inferred from homology"/>
<dbReference type="NCBIfam" id="TIGR01536">
    <property type="entry name" value="asn_synth_AEB"/>
    <property type="match status" value="1"/>
</dbReference>
<feature type="region of interest" description="Disordered" evidence="7">
    <location>
        <begin position="26"/>
        <end position="54"/>
    </location>
</feature>
<evidence type="ECO:0000256" key="3">
    <source>
        <dbReference type="ARBA" id="ARBA00022840"/>
    </source>
</evidence>
<dbReference type="Proteomes" id="UP000775872">
    <property type="component" value="Unassembled WGS sequence"/>
</dbReference>
<dbReference type="Pfam" id="PF00733">
    <property type="entry name" value="Asn_synthase"/>
    <property type="match status" value="1"/>
</dbReference>
<dbReference type="GO" id="GO:0006529">
    <property type="term" value="P:asparagine biosynthetic process"/>
    <property type="evidence" value="ECO:0007669"/>
    <property type="project" value="InterPro"/>
</dbReference>
<dbReference type="SUPFAM" id="SSF56235">
    <property type="entry name" value="N-terminal nucleophile aminohydrolases (Ntn hydrolases)"/>
    <property type="match status" value="1"/>
</dbReference>
<dbReference type="PANTHER" id="PTHR43284">
    <property type="entry name" value="ASPARAGINE SYNTHETASE (GLUTAMINE-HYDROLYZING)"/>
    <property type="match status" value="1"/>
</dbReference>
<comment type="caution">
    <text evidence="9">The sequence shown here is derived from an EMBL/GenBank/DDBJ whole genome shotgun (WGS) entry which is preliminary data.</text>
</comment>
<evidence type="ECO:0000256" key="6">
    <source>
        <dbReference type="PIRSR" id="PIRSR001589-3"/>
    </source>
</evidence>
<dbReference type="GO" id="GO:0004066">
    <property type="term" value="F:asparagine synthase (glutamine-hydrolyzing) activity"/>
    <property type="evidence" value="ECO:0007669"/>
    <property type="project" value="InterPro"/>
</dbReference>
<evidence type="ECO:0000256" key="1">
    <source>
        <dbReference type="ARBA" id="ARBA00005752"/>
    </source>
</evidence>
<evidence type="ECO:0000313" key="9">
    <source>
        <dbReference type="EMBL" id="CAH0051432.1"/>
    </source>
</evidence>
<dbReference type="SUPFAM" id="SSF52402">
    <property type="entry name" value="Adenine nucleotide alpha hydrolases-like"/>
    <property type="match status" value="1"/>
</dbReference>